<proteinExistence type="predicted"/>
<dbReference type="Gene3D" id="2.130.10.10">
    <property type="entry name" value="YVTN repeat-like/Quinoprotein amine dehydrogenase"/>
    <property type="match status" value="2"/>
</dbReference>
<dbReference type="InterPro" id="IPR050358">
    <property type="entry name" value="RSE1/DDB1/CFT1"/>
</dbReference>
<dbReference type="OrthoDB" id="20774at2759"/>
<feature type="compositionally biased region" description="Pro residues" evidence="1">
    <location>
        <begin position="1174"/>
        <end position="1188"/>
    </location>
</feature>
<name>A0A5M8PM23_9LECA</name>
<dbReference type="EMBL" id="VXIT01000010">
    <property type="protein sequence ID" value="KAA6410010.1"/>
    <property type="molecule type" value="Genomic_DNA"/>
</dbReference>
<dbReference type="Pfam" id="PF10433">
    <property type="entry name" value="Beta-prop_RSE1_1st"/>
    <property type="match status" value="1"/>
</dbReference>
<dbReference type="InterPro" id="IPR018846">
    <property type="entry name" value="Beta-prop_RSE1/DDB1/CPSF1_1st"/>
</dbReference>
<dbReference type="PANTHER" id="PTHR10644">
    <property type="entry name" value="DNA REPAIR/RNA PROCESSING CPSF FAMILY"/>
    <property type="match status" value="1"/>
</dbReference>
<accession>A0A5M8PM23</accession>
<dbReference type="Proteomes" id="UP000324767">
    <property type="component" value="Unassembled WGS sequence"/>
</dbReference>
<dbReference type="InterPro" id="IPR015943">
    <property type="entry name" value="WD40/YVTN_repeat-like_dom_sf"/>
</dbReference>
<gene>
    <name evidence="3" type="ORF">FRX48_06624</name>
</gene>
<feature type="domain" description="RSE1/DDB1/CPSF1 first beta-propeller" evidence="2">
    <location>
        <begin position="61"/>
        <end position="477"/>
    </location>
</feature>
<reference evidence="3 4" key="1">
    <citation type="submission" date="2019-09" db="EMBL/GenBank/DDBJ databases">
        <title>The hologenome of the rock-dwelling lichen Lasallia pustulata.</title>
        <authorList>
            <person name="Greshake Tzovaras B."/>
            <person name="Segers F."/>
            <person name="Bicker A."/>
            <person name="Dal Grande F."/>
            <person name="Otte J."/>
            <person name="Hankeln T."/>
            <person name="Schmitt I."/>
            <person name="Ebersberger I."/>
        </authorList>
    </citation>
    <scope>NUCLEOTIDE SEQUENCE [LARGE SCALE GENOMIC DNA]</scope>
    <source>
        <strain evidence="3">A1-1</strain>
    </source>
</reference>
<evidence type="ECO:0000313" key="3">
    <source>
        <dbReference type="EMBL" id="KAA6410010.1"/>
    </source>
</evidence>
<comment type="caution">
    <text evidence="3">The sequence shown here is derived from an EMBL/GenBank/DDBJ whole genome shotgun (WGS) entry which is preliminary data.</text>
</comment>
<evidence type="ECO:0000256" key="1">
    <source>
        <dbReference type="SAM" id="MobiDB-lite"/>
    </source>
</evidence>
<protein>
    <recommendedName>
        <fullName evidence="2">RSE1/DDB1/CPSF1 first beta-propeller domain-containing protein</fullName>
    </recommendedName>
</protein>
<evidence type="ECO:0000259" key="2">
    <source>
        <dbReference type="Pfam" id="PF10433"/>
    </source>
</evidence>
<feature type="region of interest" description="Disordered" evidence="1">
    <location>
        <begin position="1167"/>
        <end position="1193"/>
    </location>
</feature>
<evidence type="ECO:0000313" key="4">
    <source>
        <dbReference type="Proteomes" id="UP000324767"/>
    </source>
</evidence>
<organism evidence="3 4">
    <name type="scientific">Lasallia pustulata</name>
    <dbReference type="NCBI Taxonomy" id="136370"/>
    <lineage>
        <taxon>Eukaryota</taxon>
        <taxon>Fungi</taxon>
        <taxon>Dikarya</taxon>
        <taxon>Ascomycota</taxon>
        <taxon>Pezizomycotina</taxon>
        <taxon>Lecanoromycetes</taxon>
        <taxon>OSLEUM clade</taxon>
        <taxon>Umbilicariomycetidae</taxon>
        <taxon>Umbilicariales</taxon>
        <taxon>Umbilicariaceae</taxon>
        <taxon>Lasallia</taxon>
    </lineage>
</organism>
<sequence>MTVETRTLVDGRWTTRTMDIHQILAQNREEDNAQGPSSSGEATRAPNTAGILIRTLLRSPVINWILPARIRHKYKNDVLFIGQDFVAIKRLFSDSHLEDVAVKSDFGSTIRSARVVGIPMKLPEPAGVDAIIRVKEPDEMDLDADSPSQLPPQILVLALESQVLVFLYAFDDNDNRIQYITGQRALPAQRLYLERLGKHMAIDPKSRALAVAACERTFCLYALKTMDQLQAELNTNGEFAQKNFMPVWEERHFFIDGTILKMEFLHPPHKEDNHVILLLIVSRNQKTRLLCYEWDCSTGLRHAEQKGDGQLLHTGDNHPLLLIPFTISSGFMLVCEKVISVYHGILTGPATRNWLALEHYQPPHDPGNSRRLPLWTHWAKPVRHEVHASTNNDIYLCREDGVVRFLEISQASESDNVMIDSQMHPGVLRCSVDTAFASLDLGTFADDLLVCGGDTSNGGLFVVKPGEAGMARLIQTIHNWAPTIDFVTARVSSSTHGIQRHLPSTNQTLRRRERIFACSGRGSNHGAVSELRYGVEARIGTSVEVEDGVLDLWALPYPKFGTYLFLSYSASTLLLQISANLNDPRSEIVLVNDENMGLRSDDRTITAAVTTNKDKDQTGEDKNQHIIQITASSIHITSPVNAKQRWSRQFREERIVAANICRKTAVALTAVRHGEHVYLQFGRVSRTGDYITFEELGGPISLSSEPVCVSLQLIGGWYIAFVGTLAGTLLVIRAPTDLAFNSIVDYKFDGHFAICDSIAVLAKHDEEQIGSSEIIITCGLRNGSVETLRIRPREESDGDVVTSCETTAIGSTSVRVMPDMFTDFCALLPSFQQGEILAIAQAGICTETEDTKHTAPSLFCVEGKTLHIAAVDKRAAPRAVTRQIPVAGTPSRILFSERLNMLIVGSVEVEVKPARPPYQPRSRRVFRSTIGFILPDGDPVKMEPDIDGQIESTRPPDAFWKPGERIMGLLEWFPKADGKSYHLLVVNTMIGRPNTETAQGRILLLNFIKDENTGKLRLSEKSPAKCEKPIFSVAAYGASSLVYGRDGELVMRTLRVSDRRFDDPVTHKLRSAAISISVTFPFIYVTTSRESLSVFTFEHGKFVPQFSDDKARTGLRHLHLPSSGITLSSDLLCTVAGLWQPPERPISNSLTTLFEALLPGSITQLRQGSVRPPWRSPPPPQPDPPTPRPSILGSSADGALYQFDILTEPQWRLLRFIQNMAMRSPVVCPFSHQGPHQQHIEPSMAAARYMHVDGDVLARIVERGGVRLLRQMLDQERAAELRFVDFDGPRERRRRFEQLVREALGVTDAHAEDLLELAMAYVGRAVLPVL</sequence>
<feature type="region of interest" description="Disordered" evidence="1">
    <location>
        <begin position="26"/>
        <end position="45"/>
    </location>
</feature>